<protein>
    <submittedName>
        <fullName evidence="2">ArsR family transcriptional regulator</fullName>
    </submittedName>
</protein>
<dbReference type="GO" id="GO:0032791">
    <property type="term" value="F:lead ion binding"/>
    <property type="evidence" value="ECO:0007669"/>
    <property type="project" value="TreeGrafter"/>
</dbReference>
<evidence type="ECO:0000313" key="3">
    <source>
        <dbReference type="Proteomes" id="UP000295030"/>
    </source>
</evidence>
<dbReference type="SMART" id="SM00418">
    <property type="entry name" value="HTH_ARSR"/>
    <property type="match status" value="1"/>
</dbReference>
<dbReference type="Proteomes" id="UP000295030">
    <property type="component" value="Unassembled WGS sequence"/>
</dbReference>
<dbReference type="Pfam" id="PF01022">
    <property type="entry name" value="HTH_5"/>
    <property type="match status" value="1"/>
</dbReference>
<evidence type="ECO:0000313" key="2">
    <source>
        <dbReference type="EMBL" id="TCK30163.1"/>
    </source>
</evidence>
<dbReference type="Gene3D" id="1.10.10.10">
    <property type="entry name" value="Winged helix-like DNA-binding domain superfamily/Winged helix DNA-binding domain"/>
    <property type="match status" value="1"/>
</dbReference>
<dbReference type="PANTHER" id="PTHR39168:SF1">
    <property type="entry name" value="TRANSCRIPTIONAL REGULATORY PROTEIN"/>
    <property type="match status" value="1"/>
</dbReference>
<keyword evidence="3" id="KW-1185">Reference proteome</keyword>
<organism evidence="2 3">
    <name type="scientific">Ancylobacter aquaticus</name>
    <dbReference type="NCBI Taxonomy" id="100"/>
    <lineage>
        <taxon>Bacteria</taxon>
        <taxon>Pseudomonadati</taxon>
        <taxon>Pseudomonadota</taxon>
        <taxon>Alphaproteobacteria</taxon>
        <taxon>Hyphomicrobiales</taxon>
        <taxon>Xanthobacteraceae</taxon>
        <taxon>Ancylobacter</taxon>
    </lineage>
</organism>
<dbReference type="InterPro" id="IPR052543">
    <property type="entry name" value="HTH_Metal-responsive_Reg"/>
</dbReference>
<dbReference type="RefSeq" id="WP_245515926.1">
    <property type="nucleotide sequence ID" value="NZ_SMFY01000001.1"/>
</dbReference>
<dbReference type="GO" id="GO:0010288">
    <property type="term" value="P:response to lead ion"/>
    <property type="evidence" value="ECO:0007669"/>
    <property type="project" value="TreeGrafter"/>
</dbReference>
<dbReference type="GO" id="GO:0003677">
    <property type="term" value="F:DNA binding"/>
    <property type="evidence" value="ECO:0007669"/>
    <property type="project" value="TreeGrafter"/>
</dbReference>
<accession>A0A4R1I7U9</accession>
<gene>
    <name evidence="2" type="ORF">EV667_0251</name>
</gene>
<dbReference type="SUPFAM" id="SSF46785">
    <property type="entry name" value="Winged helix' DNA-binding domain"/>
    <property type="match status" value="1"/>
</dbReference>
<proteinExistence type="predicted"/>
<name>A0A4R1I7U9_ANCAQ</name>
<dbReference type="CDD" id="cd00090">
    <property type="entry name" value="HTH_ARSR"/>
    <property type="match status" value="1"/>
</dbReference>
<dbReference type="InterPro" id="IPR036388">
    <property type="entry name" value="WH-like_DNA-bd_sf"/>
</dbReference>
<comment type="caution">
    <text evidence="2">The sequence shown here is derived from an EMBL/GenBank/DDBJ whole genome shotgun (WGS) entry which is preliminary data.</text>
</comment>
<dbReference type="NCBIfam" id="NF033788">
    <property type="entry name" value="HTH_metalloreg"/>
    <property type="match status" value="1"/>
</dbReference>
<sequence>MNHPVSRATAALPFASGARIAEIAALLGDPARANMLLALMGGQALTAGELARHAGVSAPTTSGHLAKLGAAGVVAARAQGRHRYYRLASPEIAEVLHALMVAATAGPPRHRPPGPRDGALRLARSCYDHLAGRLAVALLAALEARGHMRLSGEGDAAEPTPQGRAFLADFGLALDGQGQTSRQTSRRPLCRTCLDWSERRPHLSGRLGAGLLERLLILGWLVRVPGSRALTLTRAGEAGLIATFHLPPDWREGEKAASHPEATAGIAFDGVTFLR</sequence>
<dbReference type="EMBL" id="SMFY01000001">
    <property type="protein sequence ID" value="TCK30163.1"/>
    <property type="molecule type" value="Genomic_DNA"/>
</dbReference>
<dbReference type="GO" id="GO:0097063">
    <property type="term" value="F:cadmium ion sensor activity"/>
    <property type="evidence" value="ECO:0007669"/>
    <property type="project" value="TreeGrafter"/>
</dbReference>
<evidence type="ECO:0000259" key="1">
    <source>
        <dbReference type="PROSITE" id="PS50987"/>
    </source>
</evidence>
<dbReference type="PRINTS" id="PR00778">
    <property type="entry name" value="HTHARSR"/>
</dbReference>
<dbReference type="GO" id="GO:0046686">
    <property type="term" value="P:response to cadmium ion"/>
    <property type="evidence" value="ECO:0007669"/>
    <property type="project" value="TreeGrafter"/>
</dbReference>
<dbReference type="InterPro" id="IPR011991">
    <property type="entry name" value="ArsR-like_HTH"/>
</dbReference>
<dbReference type="PROSITE" id="PS50987">
    <property type="entry name" value="HTH_ARSR_2"/>
    <property type="match status" value="1"/>
</dbReference>
<dbReference type="GO" id="GO:0003700">
    <property type="term" value="F:DNA-binding transcription factor activity"/>
    <property type="evidence" value="ECO:0007669"/>
    <property type="project" value="InterPro"/>
</dbReference>
<feature type="domain" description="HTH arsR-type" evidence="1">
    <location>
        <begin position="12"/>
        <end position="107"/>
    </location>
</feature>
<dbReference type="AlphaFoldDB" id="A0A4R1I7U9"/>
<dbReference type="PANTHER" id="PTHR39168">
    <property type="entry name" value="TRANSCRIPTIONAL REGULATOR-RELATED"/>
    <property type="match status" value="1"/>
</dbReference>
<dbReference type="InterPro" id="IPR001845">
    <property type="entry name" value="HTH_ArsR_DNA-bd_dom"/>
</dbReference>
<dbReference type="InterPro" id="IPR036390">
    <property type="entry name" value="WH_DNA-bd_sf"/>
</dbReference>
<reference evidence="2 3" key="1">
    <citation type="submission" date="2019-03" db="EMBL/GenBank/DDBJ databases">
        <title>Genomic Encyclopedia of Type Strains, Phase IV (KMG-IV): sequencing the most valuable type-strain genomes for metagenomic binning, comparative biology and taxonomic classification.</title>
        <authorList>
            <person name="Goeker M."/>
        </authorList>
    </citation>
    <scope>NUCLEOTIDE SEQUENCE [LARGE SCALE GENOMIC DNA]</scope>
    <source>
        <strain evidence="2 3">DSM 101</strain>
    </source>
</reference>